<evidence type="ECO:0000259" key="3">
    <source>
        <dbReference type="Pfam" id="PF07014"/>
    </source>
</evidence>
<comment type="caution">
    <text evidence="4">The sequence shown here is derived from an EMBL/GenBank/DDBJ whole genome shotgun (WGS) entry which is preliminary data.</text>
</comment>
<dbReference type="PANTHER" id="PTHR34795:SF1">
    <property type="entry name" value="NEMATODE RESISTANCE PROTEIN-LIKE HSPRO1"/>
    <property type="match status" value="1"/>
</dbReference>
<evidence type="ECO:0000313" key="4">
    <source>
        <dbReference type="EMBL" id="RYR16398.1"/>
    </source>
</evidence>
<dbReference type="EMBL" id="SDMP01000014">
    <property type="protein sequence ID" value="RYR16398.1"/>
    <property type="molecule type" value="Genomic_DNA"/>
</dbReference>
<dbReference type="InterPro" id="IPR009743">
    <property type="entry name" value="Hs1pro-1_C"/>
</dbReference>
<dbReference type="PANTHER" id="PTHR34795">
    <property type="entry name" value="NEMATODE RESISTANCE PROTEIN-LIKE HSPRO1"/>
    <property type="match status" value="1"/>
</dbReference>
<feature type="domain" description="Hs1pro-1 C-terminal" evidence="3">
    <location>
        <begin position="148"/>
        <end position="232"/>
    </location>
</feature>
<protein>
    <recommendedName>
        <fullName evidence="3">Hs1pro-1 C-terminal domain-containing protein</fullName>
    </recommendedName>
</protein>
<dbReference type="AlphaFoldDB" id="A0A444ZQG6"/>
<dbReference type="Proteomes" id="UP000289738">
    <property type="component" value="Chromosome B04"/>
</dbReference>
<proteinExistence type="predicted"/>
<feature type="region of interest" description="Disordered" evidence="1">
    <location>
        <begin position="18"/>
        <end position="66"/>
    </location>
</feature>
<organism evidence="4 5">
    <name type="scientific">Arachis hypogaea</name>
    <name type="common">Peanut</name>
    <dbReference type="NCBI Taxonomy" id="3818"/>
    <lineage>
        <taxon>Eukaryota</taxon>
        <taxon>Viridiplantae</taxon>
        <taxon>Streptophyta</taxon>
        <taxon>Embryophyta</taxon>
        <taxon>Tracheophyta</taxon>
        <taxon>Spermatophyta</taxon>
        <taxon>Magnoliopsida</taxon>
        <taxon>eudicotyledons</taxon>
        <taxon>Gunneridae</taxon>
        <taxon>Pentapetalae</taxon>
        <taxon>rosids</taxon>
        <taxon>fabids</taxon>
        <taxon>Fabales</taxon>
        <taxon>Fabaceae</taxon>
        <taxon>Papilionoideae</taxon>
        <taxon>50 kb inversion clade</taxon>
        <taxon>dalbergioids sensu lato</taxon>
        <taxon>Dalbergieae</taxon>
        <taxon>Pterocarpus clade</taxon>
        <taxon>Arachis</taxon>
    </lineage>
</organism>
<reference evidence="4 5" key="1">
    <citation type="submission" date="2019-01" db="EMBL/GenBank/DDBJ databases">
        <title>Sequencing of cultivated peanut Arachis hypogaea provides insights into genome evolution and oil improvement.</title>
        <authorList>
            <person name="Chen X."/>
        </authorList>
    </citation>
    <scope>NUCLEOTIDE SEQUENCE [LARGE SCALE GENOMIC DNA]</scope>
    <source>
        <strain evidence="5">cv. Fuhuasheng</strain>
        <tissue evidence="4">Leaves</tissue>
    </source>
</reference>
<evidence type="ECO:0000256" key="2">
    <source>
        <dbReference type="SAM" id="Phobius"/>
    </source>
</evidence>
<sequence>MHRTTFLFFFFSSPRRRHRSFLPPPPPPLCSSGKGGREGEGRRGGGGFRDGKKRGKGKGPRRRHRFSRTPPLFAAAATAAPRRFLVSCGFFCFWVQLWLLGSALLAAVLPLLLAVLLIFNFVYGSDDNDNDHDDNGGGGEAICSLCNYFRSKELVEVTKMCREMKRMVPEILEVEVDPKGGPGIVEAAMRVYAKKENVVKVLQAMQGIEAAMKRFFFGYKQVVAAVMGMLRLAETELVPTTC</sequence>
<evidence type="ECO:0000313" key="5">
    <source>
        <dbReference type="Proteomes" id="UP000289738"/>
    </source>
</evidence>
<keyword evidence="2" id="KW-0472">Membrane</keyword>
<feature type="compositionally biased region" description="Basic residues" evidence="1">
    <location>
        <begin position="51"/>
        <end position="66"/>
    </location>
</feature>
<evidence type="ECO:0000256" key="1">
    <source>
        <dbReference type="SAM" id="MobiDB-lite"/>
    </source>
</evidence>
<dbReference type="InterPro" id="IPR038759">
    <property type="entry name" value="HSPRO1/HSPRO2"/>
</dbReference>
<accession>A0A444ZQG6</accession>
<feature type="transmembrane region" description="Helical" evidence="2">
    <location>
        <begin position="103"/>
        <end position="123"/>
    </location>
</feature>
<dbReference type="Pfam" id="PF07014">
    <property type="entry name" value="Hs1pro-1_C"/>
    <property type="match status" value="1"/>
</dbReference>
<name>A0A444ZQG6_ARAHY</name>
<keyword evidence="2" id="KW-0812">Transmembrane</keyword>
<dbReference type="STRING" id="3818.A0A444ZQG6"/>
<gene>
    <name evidence="4" type="ORF">Ahy_B04g073405</name>
</gene>
<keyword evidence="5" id="KW-1185">Reference proteome</keyword>
<keyword evidence="2" id="KW-1133">Transmembrane helix</keyword>